<keyword evidence="8" id="KW-1185">Reference proteome</keyword>
<gene>
    <name evidence="7" type="ORF">PGQ11_001894</name>
</gene>
<feature type="compositionally biased region" description="Basic and acidic residues" evidence="5">
    <location>
        <begin position="28"/>
        <end position="37"/>
    </location>
</feature>
<evidence type="ECO:0000256" key="5">
    <source>
        <dbReference type="SAM" id="MobiDB-lite"/>
    </source>
</evidence>
<comment type="caution">
    <text evidence="7">The sequence shown here is derived from an EMBL/GenBank/DDBJ whole genome shotgun (WGS) entry which is preliminary data.</text>
</comment>
<evidence type="ECO:0000313" key="7">
    <source>
        <dbReference type="EMBL" id="KAK8876948.1"/>
    </source>
</evidence>
<dbReference type="PANTHER" id="PTHR15549">
    <property type="entry name" value="PAIRED IMMUNOGLOBULIN-LIKE TYPE 2 RECEPTOR"/>
    <property type="match status" value="1"/>
</dbReference>
<evidence type="ECO:0000256" key="4">
    <source>
        <dbReference type="ARBA" id="ARBA00023136"/>
    </source>
</evidence>
<keyword evidence="4 6" id="KW-0472">Membrane</keyword>
<feature type="compositionally biased region" description="Low complexity" evidence="5">
    <location>
        <begin position="38"/>
        <end position="54"/>
    </location>
</feature>
<evidence type="ECO:0000256" key="1">
    <source>
        <dbReference type="ARBA" id="ARBA00004167"/>
    </source>
</evidence>
<evidence type="ECO:0000313" key="8">
    <source>
        <dbReference type="Proteomes" id="UP001390339"/>
    </source>
</evidence>
<dbReference type="Proteomes" id="UP001390339">
    <property type="component" value="Unassembled WGS sequence"/>
</dbReference>
<feature type="transmembrane region" description="Helical" evidence="6">
    <location>
        <begin position="76"/>
        <end position="100"/>
    </location>
</feature>
<organism evidence="7 8">
    <name type="scientific">Apiospora arundinis</name>
    <dbReference type="NCBI Taxonomy" id="335852"/>
    <lineage>
        <taxon>Eukaryota</taxon>
        <taxon>Fungi</taxon>
        <taxon>Dikarya</taxon>
        <taxon>Ascomycota</taxon>
        <taxon>Pezizomycotina</taxon>
        <taxon>Sordariomycetes</taxon>
        <taxon>Xylariomycetidae</taxon>
        <taxon>Amphisphaeriales</taxon>
        <taxon>Apiosporaceae</taxon>
        <taxon>Apiospora</taxon>
    </lineage>
</organism>
<sequence length="180" mass="19166">MSTRPATTRTSRPPTPIVEAPTTTVKPTTDRTWRTDTIEPPTGTITPPYESSTTAPPPSSTPPNGGSGDLSPEGKIGLGLGLGIGIPLLALLGLGCFFLWRLWGRQEKTVQERNDGQDKNITTEAGGAKELDSAQIYEADGKQWQKPPPARELQSIEIHEAEGEGRGVGGQIMRPAELGT</sequence>
<evidence type="ECO:0000256" key="3">
    <source>
        <dbReference type="ARBA" id="ARBA00022989"/>
    </source>
</evidence>
<feature type="compositionally biased region" description="Low complexity" evidence="5">
    <location>
        <begin position="1"/>
        <end position="12"/>
    </location>
</feature>
<dbReference type="EMBL" id="JAPCWZ010000002">
    <property type="protein sequence ID" value="KAK8876948.1"/>
    <property type="molecule type" value="Genomic_DNA"/>
</dbReference>
<proteinExistence type="predicted"/>
<evidence type="ECO:0000256" key="6">
    <source>
        <dbReference type="SAM" id="Phobius"/>
    </source>
</evidence>
<reference evidence="7 8" key="1">
    <citation type="journal article" date="2024" name="IMA Fungus">
        <title>Apiospora arundinis, a panoply of carbohydrate-active enzymes and secondary metabolites.</title>
        <authorList>
            <person name="Sorensen T."/>
            <person name="Petersen C."/>
            <person name="Muurmann A.T."/>
            <person name="Christiansen J.V."/>
            <person name="Brundto M.L."/>
            <person name="Overgaard C.K."/>
            <person name="Boysen A.T."/>
            <person name="Wollenberg R.D."/>
            <person name="Larsen T.O."/>
            <person name="Sorensen J.L."/>
            <person name="Nielsen K.L."/>
            <person name="Sondergaard T.E."/>
        </authorList>
    </citation>
    <scope>NUCLEOTIDE SEQUENCE [LARGE SCALE GENOMIC DNA]</scope>
    <source>
        <strain evidence="7 8">AAU 773</strain>
    </source>
</reference>
<keyword evidence="2 6" id="KW-0812">Transmembrane</keyword>
<feature type="region of interest" description="Disordered" evidence="5">
    <location>
        <begin position="1"/>
        <end position="72"/>
    </location>
</feature>
<name>A0ABR2JH70_9PEZI</name>
<dbReference type="InterPro" id="IPR051694">
    <property type="entry name" value="Immunoregulatory_rcpt-like"/>
</dbReference>
<comment type="subcellular location">
    <subcellularLocation>
        <location evidence="1">Membrane</location>
        <topology evidence="1">Single-pass membrane protein</topology>
    </subcellularLocation>
</comment>
<protein>
    <submittedName>
        <fullName evidence="7">Uncharacterized protein</fullName>
    </submittedName>
</protein>
<keyword evidence="3 6" id="KW-1133">Transmembrane helix</keyword>
<feature type="region of interest" description="Disordered" evidence="5">
    <location>
        <begin position="110"/>
        <end position="180"/>
    </location>
</feature>
<evidence type="ECO:0000256" key="2">
    <source>
        <dbReference type="ARBA" id="ARBA00022692"/>
    </source>
</evidence>
<accession>A0ABR2JH70</accession>